<dbReference type="EMBL" id="JACAZI010000023">
    <property type="protein sequence ID" value="KAF7336169.1"/>
    <property type="molecule type" value="Genomic_DNA"/>
</dbReference>
<evidence type="ECO:0000256" key="1">
    <source>
        <dbReference type="SAM" id="Phobius"/>
    </source>
</evidence>
<dbReference type="InterPro" id="IPR036259">
    <property type="entry name" value="MFS_trans_sf"/>
</dbReference>
<dbReference type="OrthoDB" id="3028078at2759"/>
<evidence type="ECO:0000313" key="3">
    <source>
        <dbReference type="Proteomes" id="UP000620124"/>
    </source>
</evidence>
<keyword evidence="3" id="KW-1185">Reference proteome</keyword>
<keyword evidence="1" id="KW-0472">Membrane</keyword>
<keyword evidence="1" id="KW-1133">Transmembrane helix</keyword>
<accession>A0A8H6X900</accession>
<organism evidence="2 3">
    <name type="scientific">Mycena venus</name>
    <dbReference type="NCBI Taxonomy" id="2733690"/>
    <lineage>
        <taxon>Eukaryota</taxon>
        <taxon>Fungi</taxon>
        <taxon>Dikarya</taxon>
        <taxon>Basidiomycota</taxon>
        <taxon>Agaricomycotina</taxon>
        <taxon>Agaricomycetes</taxon>
        <taxon>Agaricomycetidae</taxon>
        <taxon>Agaricales</taxon>
        <taxon>Marasmiineae</taxon>
        <taxon>Mycenaceae</taxon>
        <taxon>Mycena</taxon>
    </lineage>
</organism>
<dbReference type="Proteomes" id="UP000620124">
    <property type="component" value="Unassembled WGS sequence"/>
</dbReference>
<proteinExistence type="predicted"/>
<comment type="caution">
    <text evidence="2">The sequence shown here is derived from an EMBL/GenBank/DDBJ whole genome shotgun (WGS) entry which is preliminary data.</text>
</comment>
<protein>
    <submittedName>
        <fullName evidence="2">Major facilitator transporter-like protein</fullName>
    </submittedName>
</protein>
<dbReference type="Gene3D" id="1.20.1250.20">
    <property type="entry name" value="MFS general substrate transporter like domains"/>
    <property type="match status" value="1"/>
</dbReference>
<feature type="transmembrane region" description="Helical" evidence="1">
    <location>
        <begin position="95"/>
        <end position="114"/>
    </location>
</feature>
<dbReference type="AlphaFoldDB" id="A0A8H6X900"/>
<name>A0A8H6X900_9AGAR</name>
<sequence length="117" mass="12328">MTTPNANLTGFQILCGIGTGLGMQTTVVAIQVEFEDTPKLLGQAQSVGSFGQFLARYAPTAPAEVARNSPTEIFTKLPADVIPGVLRAYVETLRIVFIIGAPVAVLSGVAVLFVKKH</sequence>
<reference evidence="2" key="1">
    <citation type="submission" date="2020-05" db="EMBL/GenBank/DDBJ databases">
        <title>Mycena genomes resolve the evolution of fungal bioluminescence.</title>
        <authorList>
            <person name="Tsai I.J."/>
        </authorList>
    </citation>
    <scope>NUCLEOTIDE SEQUENCE</scope>
    <source>
        <strain evidence="2">CCC161011</strain>
    </source>
</reference>
<gene>
    <name evidence="2" type="ORF">MVEN_02164300</name>
</gene>
<evidence type="ECO:0000313" key="2">
    <source>
        <dbReference type="EMBL" id="KAF7336169.1"/>
    </source>
</evidence>
<keyword evidence="1" id="KW-0812">Transmembrane</keyword>